<reference evidence="9 10" key="1">
    <citation type="submission" date="2020-08" db="EMBL/GenBank/DDBJ databases">
        <title>Genomic Encyclopedia of Type Strains, Phase IV (KMG-V): Genome sequencing to study the core and pangenomes of soil and plant-associated prokaryotes.</title>
        <authorList>
            <person name="Whitman W."/>
        </authorList>
    </citation>
    <scope>NUCLEOTIDE SEQUENCE [LARGE SCALE GENOMIC DNA]</scope>
    <source>
        <strain evidence="9 10">M2T3</strain>
    </source>
</reference>
<feature type="domain" description="ABC3 transporter permease C-terminal" evidence="7">
    <location>
        <begin position="671"/>
        <end position="784"/>
    </location>
</feature>
<evidence type="ECO:0000313" key="10">
    <source>
        <dbReference type="Proteomes" id="UP000521017"/>
    </source>
</evidence>
<protein>
    <submittedName>
        <fullName evidence="9">ABC-type antimicrobial peptide transport system permease subunit</fullName>
    </submittedName>
</protein>
<evidence type="ECO:0000259" key="7">
    <source>
        <dbReference type="Pfam" id="PF02687"/>
    </source>
</evidence>
<dbReference type="Pfam" id="PF02687">
    <property type="entry name" value="FtsX"/>
    <property type="match status" value="2"/>
</dbReference>
<dbReference type="PANTHER" id="PTHR30572">
    <property type="entry name" value="MEMBRANE COMPONENT OF TRANSPORTER-RELATED"/>
    <property type="match status" value="1"/>
</dbReference>
<dbReference type="Pfam" id="PF12704">
    <property type="entry name" value="MacB_PCD"/>
    <property type="match status" value="2"/>
</dbReference>
<dbReference type="AlphaFoldDB" id="A0A7X0J0P3"/>
<feature type="transmembrane region" description="Helical" evidence="6">
    <location>
        <begin position="331"/>
        <end position="354"/>
    </location>
</feature>
<evidence type="ECO:0000256" key="5">
    <source>
        <dbReference type="ARBA" id="ARBA00023136"/>
    </source>
</evidence>
<accession>A0A7X0J0P3</accession>
<dbReference type="PROSITE" id="PS51257">
    <property type="entry name" value="PROKAR_LIPOPROTEIN"/>
    <property type="match status" value="1"/>
</dbReference>
<feature type="transmembrane region" description="Helical" evidence="6">
    <location>
        <begin position="721"/>
        <end position="744"/>
    </location>
</feature>
<dbReference type="EMBL" id="JACHCC010000002">
    <property type="protein sequence ID" value="MBB6498883.1"/>
    <property type="molecule type" value="Genomic_DNA"/>
</dbReference>
<feature type="transmembrane region" description="Helical" evidence="6">
    <location>
        <begin position="672"/>
        <end position="693"/>
    </location>
</feature>
<feature type="domain" description="MacB-like periplasmic core" evidence="8">
    <location>
        <begin position="20"/>
        <end position="241"/>
    </location>
</feature>
<evidence type="ECO:0000256" key="6">
    <source>
        <dbReference type="SAM" id="Phobius"/>
    </source>
</evidence>
<name>A0A7X0J0P3_9SPHI</name>
<dbReference type="InterPro" id="IPR003838">
    <property type="entry name" value="ABC3_permease_C"/>
</dbReference>
<gene>
    <name evidence="9" type="ORF">HDF25_001020</name>
</gene>
<feature type="domain" description="ABC3 transporter permease C-terminal" evidence="7">
    <location>
        <begin position="286"/>
        <end position="398"/>
    </location>
</feature>
<evidence type="ECO:0000256" key="1">
    <source>
        <dbReference type="ARBA" id="ARBA00004651"/>
    </source>
</evidence>
<dbReference type="InterPro" id="IPR025857">
    <property type="entry name" value="MacB_PCD"/>
</dbReference>
<dbReference type="GO" id="GO:0022857">
    <property type="term" value="F:transmembrane transporter activity"/>
    <property type="evidence" value="ECO:0007669"/>
    <property type="project" value="TreeGrafter"/>
</dbReference>
<comment type="subcellular location">
    <subcellularLocation>
        <location evidence="1">Cell membrane</location>
        <topology evidence="1">Multi-pass membrane protein</topology>
    </subcellularLocation>
</comment>
<keyword evidence="3 6" id="KW-0812">Transmembrane</keyword>
<feature type="transmembrane region" description="Helical" evidence="6">
    <location>
        <begin position="422"/>
        <end position="443"/>
    </location>
</feature>
<sequence length="792" mass="88365">MLLLNLKIAFRNLKKNIGFSLINIGGLAIGMACCLLLLLYVNYEWGYDKQFKDLDRIYVSRVNIDINGKLATTFANPNRLGGTAAQSLPAIESFARMSLGGDDNKLFSFAQQSYKLNTRSVDPSFLQIFDYKFIHGSALSALSSPNSVLLTESVAKKLFGDQDPMGQSIKYDNRKILKVTAVIADLPKNQSMQYDALLSWAFFEQEHPGERDKSWGNISCATLFKLKDKSQFAATDAAVRKIIRAQDKDSQLEAFLFPYSKFHLYNDFVNGKPVGGRIDQVRLFAFLAFCVLLIASINYMNLSTARSEKRGREVGVRKALGSTRQTLMGQFIIESMLFSLIAMIIAFGLLELSLPYFNNLLDIAMRISYNSYSLWVTLITMVLLTGFLAGSYPAFYLSSFIPVKVLKGPAAAGKSSLSIRRVLVVLQFSLSICMIICALIIYAQMKFMRDKPLGFSKDNLVQMELEGEWRNPKKLALFKNELVKTGAVLSSSEFAQSFTREGSITGDLNWPGKSANDRSILNYRSIGYSFSQTIGAEIVEGRDLSPKFAADTNSSLLINQALAKKMGLKSPVGTTIRWGDNERYKIVGVIKDYSNERMGAKTEPTFFYYNIKDSRVLLIRLTPNQNLSEAIGTIKRLSQQLNPAYPLQLTFINENLTEQLKTEKLLSVLSNFFGGFAIFISCLGLLGLALYMAEQRKKEISIRKVLGADLKSILILLNKDFIKLVLLANIIAFPVAFILASQWLKSYDYKISIDTGPFILAGMISLGIAIFTVSLQSFKVAKANAVDALKYE</sequence>
<comment type="caution">
    <text evidence="9">The sequence shown here is derived from an EMBL/GenBank/DDBJ whole genome shotgun (WGS) entry which is preliminary data.</text>
</comment>
<organism evidence="9 10">
    <name type="scientific">Pedobacter cryoconitis</name>
    <dbReference type="NCBI Taxonomy" id="188932"/>
    <lineage>
        <taxon>Bacteria</taxon>
        <taxon>Pseudomonadati</taxon>
        <taxon>Bacteroidota</taxon>
        <taxon>Sphingobacteriia</taxon>
        <taxon>Sphingobacteriales</taxon>
        <taxon>Sphingobacteriaceae</taxon>
        <taxon>Pedobacter</taxon>
    </lineage>
</organism>
<dbReference type="PANTHER" id="PTHR30572:SF18">
    <property type="entry name" value="ABC-TYPE MACROLIDE FAMILY EXPORT SYSTEM PERMEASE COMPONENT 2"/>
    <property type="match status" value="1"/>
</dbReference>
<feature type="transmembrane region" description="Helical" evidence="6">
    <location>
        <begin position="283"/>
        <end position="302"/>
    </location>
</feature>
<evidence type="ECO:0000256" key="2">
    <source>
        <dbReference type="ARBA" id="ARBA00022475"/>
    </source>
</evidence>
<evidence type="ECO:0000313" key="9">
    <source>
        <dbReference type="EMBL" id="MBB6498883.1"/>
    </source>
</evidence>
<evidence type="ECO:0000256" key="3">
    <source>
        <dbReference type="ARBA" id="ARBA00022692"/>
    </source>
</evidence>
<evidence type="ECO:0000256" key="4">
    <source>
        <dbReference type="ARBA" id="ARBA00022989"/>
    </source>
</evidence>
<feature type="domain" description="MacB-like periplasmic core" evidence="8">
    <location>
        <begin position="430"/>
        <end position="635"/>
    </location>
</feature>
<keyword evidence="2" id="KW-1003">Cell membrane</keyword>
<feature type="transmembrane region" description="Helical" evidence="6">
    <location>
        <begin position="756"/>
        <end position="775"/>
    </location>
</feature>
<keyword evidence="5 6" id="KW-0472">Membrane</keyword>
<feature type="transmembrane region" description="Helical" evidence="6">
    <location>
        <begin position="21"/>
        <end position="43"/>
    </location>
</feature>
<dbReference type="Proteomes" id="UP000521017">
    <property type="component" value="Unassembled WGS sequence"/>
</dbReference>
<proteinExistence type="predicted"/>
<dbReference type="GO" id="GO:0005886">
    <property type="term" value="C:plasma membrane"/>
    <property type="evidence" value="ECO:0007669"/>
    <property type="project" value="UniProtKB-SubCell"/>
</dbReference>
<keyword evidence="4 6" id="KW-1133">Transmembrane helix</keyword>
<feature type="transmembrane region" description="Helical" evidence="6">
    <location>
        <begin position="374"/>
        <end position="401"/>
    </location>
</feature>
<dbReference type="InterPro" id="IPR050250">
    <property type="entry name" value="Macrolide_Exporter_MacB"/>
</dbReference>
<evidence type="ECO:0000259" key="8">
    <source>
        <dbReference type="Pfam" id="PF12704"/>
    </source>
</evidence>